<dbReference type="SUPFAM" id="SSF111347">
    <property type="entry name" value="Rap/Ran-GAP"/>
    <property type="match status" value="1"/>
</dbReference>
<dbReference type="PROSITE" id="PS50085">
    <property type="entry name" value="RAPGAP"/>
    <property type="match status" value="1"/>
</dbReference>
<gene>
    <name evidence="5" type="ORF">EIN_281670</name>
</gene>
<dbReference type="GO" id="GO:0051056">
    <property type="term" value="P:regulation of small GTPase mediated signal transduction"/>
    <property type="evidence" value="ECO:0007669"/>
    <property type="project" value="InterPro"/>
</dbReference>
<keyword evidence="1" id="KW-0343">GTPase activation</keyword>
<organism evidence="5 6">
    <name type="scientific">Entamoeba invadens IP1</name>
    <dbReference type="NCBI Taxonomy" id="370355"/>
    <lineage>
        <taxon>Eukaryota</taxon>
        <taxon>Amoebozoa</taxon>
        <taxon>Evosea</taxon>
        <taxon>Archamoebae</taxon>
        <taxon>Mastigamoebida</taxon>
        <taxon>Entamoebidae</taxon>
        <taxon>Entamoeba</taxon>
    </lineage>
</organism>
<dbReference type="GO" id="GO:0005096">
    <property type="term" value="F:GTPase activator activity"/>
    <property type="evidence" value="ECO:0007669"/>
    <property type="project" value="UniProtKB-KW"/>
</dbReference>
<dbReference type="RefSeq" id="XP_004185142.1">
    <property type="nucleotide sequence ID" value="XM_004185094.1"/>
</dbReference>
<evidence type="ECO:0000313" key="6">
    <source>
        <dbReference type="Proteomes" id="UP000014680"/>
    </source>
</evidence>
<feature type="domain" description="Rap-GAP" evidence="4">
    <location>
        <begin position="338"/>
        <end position="559"/>
    </location>
</feature>
<dbReference type="OMA" id="GRPHINF"/>
<proteinExistence type="predicted"/>
<dbReference type="GeneID" id="14884787"/>
<dbReference type="Pfam" id="PF02145">
    <property type="entry name" value="Rap_GAP"/>
    <property type="match status" value="1"/>
</dbReference>
<dbReference type="InterPro" id="IPR000331">
    <property type="entry name" value="Rap/Ran_GAP_dom"/>
</dbReference>
<dbReference type="AlphaFoldDB" id="A0A0A1U003"/>
<dbReference type="EMBL" id="KB207030">
    <property type="protein sequence ID" value="ELP85796.1"/>
    <property type="molecule type" value="Genomic_DNA"/>
</dbReference>
<evidence type="ECO:0000256" key="1">
    <source>
        <dbReference type="ARBA" id="ARBA00022468"/>
    </source>
</evidence>
<dbReference type="KEGG" id="eiv:EIN_281670"/>
<dbReference type="OrthoDB" id="29335at2759"/>
<keyword evidence="6" id="KW-1185">Reference proteome</keyword>
<dbReference type="InterPro" id="IPR035974">
    <property type="entry name" value="Rap/Ran-GAP_sf"/>
</dbReference>
<evidence type="ECO:0000256" key="3">
    <source>
        <dbReference type="SAM" id="MobiDB-lite"/>
    </source>
</evidence>
<dbReference type="VEuPathDB" id="AmoebaDB:EIN_281670"/>
<feature type="compositionally biased region" description="Polar residues" evidence="3">
    <location>
        <begin position="166"/>
        <end position="181"/>
    </location>
</feature>
<dbReference type="PANTHER" id="PTHR15711">
    <property type="entry name" value="RAP GTPASE-ACTIVATING PROTEIN"/>
    <property type="match status" value="1"/>
</dbReference>
<dbReference type="InterPro" id="IPR050989">
    <property type="entry name" value="Rap1_Ran_GAP"/>
</dbReference>
<keyword evidence="2" id="KW-0175">Coiled coil</keyword>
<accession>A0A0A1U003</accession>
<evidence type="ECO:0000256" key="2">
    <source>
        <dbReference type="SAM" id="Coils"/>
    </source>
</evidence>
<sequence length="562" mass="63883">MSNAEELIAERDRYKELTFQIRNKINEVNELNTKMEAEIATIQSSTRDRLVLLKNNQQKIQSVFPDSSKSDEIYMMEEELKVLNKQSNVYVQMYKKKKDCFEEGVKCLQEAFSSTLNHFQDIQCEIDQFSTRARSAPIISLDTDEHMEEINEVEIIEDAPTDKGSTEQTEQVPPTRTSTSVNDRKPPHDLLMFATKRLSEKNTLNLAEGAAFIRSKQVYDGVGVIPLDCPWFICYFSGRPHINFSCKSQDTLALLSMTTITDDLAPPGKKGGLMVIYRSKLTDIKKIIPFSLIGKKENQLKTNLNQLSSVLPVILQCLGVPEKMPFKLIKGDKLEENLRSYETSQGGIDYKFGLLYCGPKQTSEAEMYDNTDKDTTPEYKEFIQLIGNIIPLKGHKGYKAGLDVDTDTTGVTSLFTQFYSSQVMFHVASMLPHVEADPQKTEKKRQIGNDFCVLIYKEGDEVVDLSSFKSHFNNIFMVIKKIPTGMVGDGSAQYFVETWRATDVPEFEPFMPAEGSYISKEYIREYILSSLINGQISSYQNAEMRPKMVQTRGVCLKNIMTK</sequence>
<evidence type="ECO:0000259" key="4">
    <source>
        <dbReference type="PROSITE" id="PS50085"/>
    </source>
</evidence>
<feature type="region of interest" description="Disordered" evidence="3">
    <location>
        <begin position="157"/>
        <end position="184"/>
    </location>
</feature>
<dbReference type="Proteomes" id="UP000014680">
    <property type="component" value="Unassembled WGS sequence"/>
</dbReference>
<name>A0A0A1U003_ENTIV</name>
<feature type="coiled-coil region" evidence="2">
    <location>
        <begin position="14"/>
        <end position="41"/>
    </location>
</feature>
<reference evidence="5 6" key="1">
    <citation type="submission" date="2012-10" db="EMBL/GenBank/DDBJ databases">
        <authorList>
            <person name="Zafar N."/>
            <person name="Inman J."/>
            <person name="Hall N."/>
            <person name="Lorenzi H."/>
            <person name="Caler E."/>
        </authorList>
    </citation>
    <scope>NUCLEOTIDE SEQUENCE [LARGE SCALE GENOMIC DNA]</scope>
    <source>
        <strain evidence="5 6">IP1</strain>
    </source>
</reference>
<dbReference type="Gene3D" id="3.40.50.11210">
    <property type="entry name" value="Rap/Ran-GAP"/>
    <property type="match status" value="1"/>
</dbReference>
<evidence type="ECO:0000313" key="5">
    <source>
        <dbReference type="EMBL" id="ELP85796.1"/>
    </source>
</evidence>
<dbReference type="PANTHER" id="PTHR15711:SF62">
    <property type="entry name" value="GTPASE-ACTIVATING RAP_RAN-GAP DOMAIN-LIKE PROTEIN 3"/>
    <property type="match status" value="1"/>
</dbReference>
<protein>
    <submittedName>
        <fullName evidence="5">Rap GTPase-activating protein, putative</fullName>
    </submittedName>
</protein>